<dbReference type="GO" id="GO:0008703">
    <property type="term" value="F:5-amino-6-(5-phosphoribosylamino)uracil reductase activity"/>
    <property type="evidence" value="ECO:0007669"/>
    <property type="project" value="InterPro"/>
</dbReference>
<dbReference type="SUPFAM" id="SSF53597">
    <property type="entry name" value="Dihydrofolate reductase-like"/>
    <property type="match status" value="1"/>
</dbReference>
<dbReference type="PANTHER" id="PTHR38011">
    <property type="entry name" value="DIHYDROFOLATE REDUCTASE FAMILY PROTEIN (AFU_ORTHOLOGUE AFUA_8G06820)"/>
    <property type="match status" value="1"/>
</dbReference>
<dbReference type="InterPro" id="IPR002734">
    <property type="entry name" value="RibDG_C"/>
</dbReference>
<dbReference type="STRING" id="1408250.Q760_08040"/>
<protein>
    <submittedName>
        <fullName evidence="2">Pyrimidine reductase</fullName>
    </submittedName>
</protein>
<dbReference type="PANTHER" id="PTHR38011:SF11">
    <property type="entry name" value="2,5-DIAMINO-6-RIBOSYLAMINO-4(3H)-PYRIMIDINONE 5'-PHOSPHATE REDUCTASE"/>
    <property type="match status" value="1"/>
</dbReference>
<accession>A0A0A0BD31</accession>
<dbReference type="AlphaFoldDB" id="A0A0A0BD31"/>
<name>A0A0A0BD31_9CELL</name>
<dbReference type="Pfam" id="PF01872">
    <property type="entry name" value="RibD_C"/>
    <property type="match status" value="1"/>
</dbReference>
<evidence type="ECO:0000313" key="3">
    <source>
        <dbReference type="Proteomes" id="UP000029833"/>
    </source>
</evidence>
<reference evidence="2 3" key="1">
    <citation type="submission" date="2013-10" db="EMBL/GenBank/DDBJ databases">
        <authorList>
            <person name="Wang G."/>
            <person name="Zhuang W."/>
        </authorList>
    </citation>
    <scope>NUCLEOTIDE SEQUENCE [LARGE SCALE GENOMIC DNA]</scope>
    <source>
        <strain evidence="2 3">DSM 20118</strain>
    </source>
</reference>
<dbReference type="InterPro" id="IPR024072">
    <property type="entry name" value="DHFR-like_dom_sf"/>
</dbReference>
<comment type="caution">
    <text evidence="2">The sequence shown here is derived from an EMBL/GenBank/DDBJ whole genome shotgun (WGS) entry which is preliminary data.</text>
</comment>
<dbReference type="GO" id="GO:0009231">
    <property type="term" value="P:riboflavin biosynthetic process"/>
    <property type="evidence" value="ECO:0007669"/>
    <property type="project" value="InterPro"/>
</dbReference>
<dbReference type="RefSeq" id="WP_034626255.1">
    <property type="nucleotide sequence ID" value="NZ_AXNT01000020.1"/>
</dbReference>
<gene>
    <name evidence="2" type="ORF">Q760_08040</name>
</gene>
<dbReference type="EMBL" id="AXNT01000020">
    <property type="protein sequence ID" value="KGM03251.1"/>
    <property type="molecule type" value="Genomic_DNA"/>
</dbReference>
<dbReference type="InterPro" id="IPR050765">
    <property type="entry name" value="Riboflavin_Biosynth_HTPR"/>
</dbReference>
<dbReference type="OrthoDB" id="7342392at2"/>
<dbReference type="Proteomes" id="UP000029833">
    <property type="component" value="Unassembled WGS sequence"/>
</dbReference>
<sequence>MATIVSTLFSALDGVVEIDPAWHFPYFDERMGAAVGEDYEGADVLLLGRVTYDSFAGAWPDREAAGGEDAGFAKTLGDTRKVVATRGSHDLGWRNVEKVQGDLVEAVTALKAEPGVGKVVIPGSVSVVRQLLAAGLVDELRLLVHPVAARKGERLFDEGDAIYPLRLLSSDVFPTGVVRLVYAPAELPAAAKYEDVTDKVPGGAES</sequence>
<keyword evidence="3" id="KW-1185">Reference proteome</keyword>
<feature type="domain" description="Bacterial bifunctional deaminase-reductase C-terminal" evidence="1">
    <location>
        <begin position="3"/>
        <end position="178"/>
    </location>
</feature>
<organism evidence="2 3">
    <name type="scientific">Cellulomonas cellasea DSM 20118</name>
    <dbReference type="NCBI Taxonomy" id="1408250"/>
    <lineage>
        <taxon>Bacteria</taxon>
        <taxon>Bacillati</taxon>
        <taxon>Actinomycetota</taxon>
        <taxon>Actinomycetes</taxon>
        <taxon>Micrococcales</taxon>
        <taxon>Cellulomonadaceae</taxon>
        <taxon>Cellulomonas</taxon>
    </lineage>
</organism>
<proteinExistence type="predicted"/>
<dbReference type="Gene3D" id="3.40.430.10">
    <property type="entry name" value="Dihydrofolate Reductase, subunit A"/>
    <property type="match status" value="1"/>
</dbReference>
<evidence type="ECO:0000259" key="1">
    <source>
        <dbReference type="Pfam" id="PF01872"/>
    </source>
</evidence>
<evidence type="ECO:0000313" key="2">
    <source>
        <dbReference type="EMBL" id="KGM03251.1"/>
    </source>
</evidence>